<comment type="caution">
    <text evidence="2">The sequence shown here is derived from an EMBL/GenBank/DDBJ whole genome shotgun (WGS) entry which is preliminary data.</text>
</comment>
<accession>A0AAW1SLY3</accession>
<keyword evidence="3" id="KW-1185">Reference proteome</keyword>
<name>A0AAW1SLY3_9CHLO</name>
<protein>
    <submittedName>
        <fullName evidence="2">Uncharacterized protein</fullName>
    </submittedName>
</protein>
<dbReference type="AlphaFoldDB" id="A0AAW1SLY3"/>
<proteinExistence type="predicted"/>
<feature type="region of interest" description="Disordered" evidence="1">
    <location>
        <begin position="80"/>
        <end position="118"/>
    </location>
</feature>
<feature type="region of interest" description="Disordered" evidence="1">
    <location>
        <begin position="1"/>
        <end position="36"/>
    </location>
</feature>
<evidence type="ECO:0000313" key="3">
    <source>
        <dbReference type="Proteomes" id="UP001485043"/>
    </source>
</evidence>
<reference evidence="2 3" key="1">
    <citation type="journal article" date="2024" name="Nat. Commun.">
        <title>Phylogenomics reveals the evolutionary origins of lichenization in chlorophyte algae.</title>
        <authorList>
            <person name="Puginier C."/>
            <person name="Libourel C."/>
            <person name="Otte J."/>
            <person name="Skaloud P."/>
            <person name="Haon M."/>
            <person name="Grisel S."/>
            <person name="Petersen M."/>
            <person name="Berrin J.G."/>
            <person name="Delaux P.M."/>
            <person name="Dal Grande F."/>
            <person name="Keller J."/>
        </authorList>
    </citation>
    <scope>NUCLEOTIDE SEQUENCE [LARGE SCALE GENOMIC DNA]</scope>
    <source>
        <strain evidence="2 3">SAG 2523</strain>
    </source>
</reference>
<evidence type="ECO:0000256" key="1">
    <source>
        <dbReference type="SAM" id="MobiDB-lite"/>
    </source>
</evidence>
<dbReference type="Proteomes" id="UP001485043">
    <property type="component" value="Unassembled WGS sequence"/>
</dbReference>
<dbReference type="EMBL" id="JALJOV010001486">
    <property type="protein sequence ID" value="KAK9847199.1"/>
    <property type="molecule type" value="Genomic_DNA"/>
</dbReference>
<sequence>MSDSEPDSPRTPPSRSKLEPGVCPPAPRKLRPTKTWEGSRDCRAVRRLDFTAGRPSLQLDFAEAASTSVPDAAVPATALLQTSPPLPSLSPANFRASKPTRPSGKSTAFLAGPKRGLL</sequence>
<organism evidence="2 3">
    <name type="scientific">Apatococcus fuscideae</name>
    <dbReference type="NCBI Taxonomy" id="2026836"/>
    <lineage>
        <taxon>Eukaryota</taxon>
        <taxon>Viridiplantae</taxon>
        <taxon>Chlorophyta</taxon>
        <taxon>core chlorophytes</taxon>
        <taxon>Trebouxiophyceae</taxon>
        <taxon>Chlorellales</taxon>
        <taxon>Chlorellaceae</taxon>
        <taxon>Apatococcus</taxon>
    </lineage>
</organism>
<gene>
    <name evidence="2" type="ORF">WJX84_006618</name>
</gene>
<evidence type="ECO:0000313" key="2">
    <source>
        <dbReference type="EMBL" id="KAK9847199.1"/>
    </source>
</evidence>